<proteinExistence type="predicted"/>
<name>A0A1W1CTL0_9ZZZZ</name>
<dbReference type="SUPFAM" id="SSF50969">
    <property type="entry name" value="YVTN repeat-like/Quinoprotein amine dehydrogenase"/>
    <property type="match status" value="1"/>
</dbReference>
<dbReference type="EMBL" id="FPHH01000119">
    <property type="protein sequence ID" value="SFV69220.1"/>
    <property type="molecule type" value="Genomic_DNA"/>
</dbReference>
<organism evidence="1">
    <name type="scientific">hydrothermal vent metagenome</name>
    <dbReference type="NCBI Taxonomy" id="652676"/>
    <lineage>
        <taxon>unclassified sequences</taxon>
        <taxon>metagenomes</taxon>
        <taxon>ecological metagenomes</taxon>
    </lineage>
</organism>
<evidence type="ECO:0000313" key="1">
    <source>
        <dbReference type="EMBL" id="SFV69220.1"/>
    </source>
</evidence>
<dbReference type="Gene3D" id="2.130.10.10">
    <property type="entry name" value="YVTN repeat-like/Quinoprotein amine dehydrogenase"/>
    <property type="match status" value="2"/>
</dbReference>
<sequence>MQNRVKYMMSILSAALLSGCGSSSSSTTTENALTAKAYYLDSAVEGITYQCGDQEGVTDSDGGFIFEKGEGCRFYVGDLLLKEISAEELTDDKKIIEENATVASFLQTLDSDGDANNGIQIREEEVALLRNNNVKSLPKTETQLTDVWSMLKEQDSYKGRLIDQESAMEHVAKTKQKYQNNHGMHENNDVRAWFGDKENNRIDVVDVNNMQIIDEIPTGHQKTYAAEVVKLHGEHTQTPKMYIDNRGSDAIDVLDSATNQIVKTIELPFHPRSISVNKETGLVAVSGVDKPMTAIIDSKTDSLIATVGDNNVTYPVTSGHNYVSSGTLACGHPEWLNDNHFVLLDRQKREIKTYKIFKDMEGNWQTALVNTLHTPSPIHNLIPPKIHGQAGHKMSRAFLEDGESHNRNQHNNGTQQHFGEEQYSTIFYATAEGATDIYPSVLKLEFNEETGLQIVDNLEIKQDGLSPNIMGVHHLNFMKDQKHIYVGSDEGDLFIVNYEVSPMKIEKVIPAGKGAGHTDEFKHGNIAVVINHKDKFITLMNTSDNSKIADINVSQIDDTLVGKVQTQSHPQYHFSKDGRYFYLFLTEEGALVKVDLQQKEVVQRLDIGGKIAMGSFIGH</sequence>
<protein>
    <submittedName>
        <fullName evidence="1">Predicted cell-wall-anchored protein SasA (LPXTG motif)</fullName>
    </submittedName>
</protein>
<dbReference type="AlphaFoldDB" id="A0A1W1CTL0"/>
<dbReference type="PANTHER" id="PTHR47197:SF3">
    <property type="entry name" value="DIHYDRO-HEME D1 DEHYDROGENASE"/>
    <property type="match status" value="1"/>
</dbReference>
<reference evidence="1" key="1">
    <citation type="submission" date="2016-10" db="EMBL/GenBank/DDBJ databases">
        <authorList>
            <person name="de Groot N.N."/>
        </authorList>
    </citation>
    <scope>NUCLEOTIDE SEQUENCE</scope>
</reference>
<dbReference type="InterPro" id="IPR011044">
    <property type="entry name" value="Quino_amine_DH_bsu"/>
</dbReference>
<gene>
    <name evidence="1" type="ORF">MNB_SM-5-211</name>
</gene>
<dbReference type="PANTHER" id="PTHR47197">
    <property type="entry name" value="PROTEIN NIRF"/>
    <property type="match status" value="1"/>
</dbReference>
<dbReference type="InterPro" id="IPR051200">
    <property type="entry name" value="Host-pathogen_enzymatic-act"/>
</dbReference>
<dbReference type="PROSITE" id="PS51257">
    <property type="entry name" value="PROKAR_LIPOPROTEIN"/>
    <property type="match status" value="1"/>
</dbReference>
<accession>A0A1W1CTL0</accession>
<dbReference type="InterPro" id="IPR015943">
    <property type="entry name" value="WD40/YVTN_repeat-like_dom_sf"/>
</dbReference>